<evidence type="ECO:0000313" key="2">
    <source>
        <dbReference type="Proteomes" id="UP001314170"/>
    </source>
</evidence>
<reference evidence="1 2" key="1">
    <citation type="submission" date="2024-01" db="EMBL/GenBank/DDBJ databases">
        <authorList>
            <person name="Waweru B."/>
        </authorList>
    </citation>
    <scope>NUCLEOTIDE SEQUENCE [LARGE SCALE GENOMIC DNA]</scope>
</reference>
<comment type="caution">
    <text evidence="1">The sequence shown here is derived from an EMBL/GenBank/DDBJ whole genome shotgun (WGS) entry which is preliminary data.</text>
</comment>
<protein>
    <submittedName>
        <fullName evidence="1">Uncharacterized protein</fullName>
    </submittedName>
</protein>
<name>A0AAV1QSF3_9ROSI</name>
<gene>
    <name evidence="1" type="ORF">DCAF_LOCUS2313</name>
</gene>
<dbReference type="EMBL" id="CAWUPB010000431">
    <property type="protein sequence ID" value="CAK7324656.1"/>
    <property type="molecule type" value="Genomic_DNA"/>
</dbReference>
<dbReference type="Proteomes" id="UP001314170">
    <property type="component" value="Unassembled WGS sequence"/>
</dbReference>
<evidence type="ECO:0000313" key="1">
    <source>
        <dbReference type="EMBL" id="CAK7324656.1"/>
    </source>
</evidence>
<proteinExistence type="predicted"/>
<accession>A0AAV1QSF3</accession>
<keyword evidence="2" id="KW-1185">Reference proteome</keyword>
<sequence length="50" mass="5652">METPRGWRERDLAKYKLIQSGEANFGHINMAPKVPSLAKSSYVVVYNNAN</sequence>
<dbReference type="AlphaFoldDB" id="A0AAV1QSF3"/>
<organism evidence="1 2">
    <name type="scientific">Dovyalis caffra</name>
    <dbReference type="NCBI Taxonomy" id="77055"/>
    <lineage>
        <taxon>Eukaryota</taxon>
        <taxon>Viridiplantae</taxon>
        <taxon>Streptophyta</taxon>
        <taxon>Embryophyta</taxon>
        <taxon>Tracheophyta</taxon>
        <taxon>Spermatophyta</taxon>
        <taxon>Magnoliopsida</taxon>
        <taxon>eudicotyledons</taxon>
        <taxon>Gunneridae</taxon>
        <taxon>Pentapetalae</taxon>
        <taxon>rosids</taxon>
        <taxon>fabids</taxon>
        <taxon>Malpighiales</taxon>
        <taxon>Salicaceae</taxon>
        <taxon>Flacourtieae</taxon>
        <taxon>Dovyalis</taxon>
    </lineage>
</organism>